<organism evidence="1 2">
    <name type="scientific">Novacetimonas hansenii ATCC 23769</name>
    <dbReference type="NCBI Taxonomy" id="714995"/>
    <lineage>
        <taxon>Bacteria</taxon>
        <taxon>Pseudomonadati</taxon>
        <taxon>Pseudomonadota</taxon>
        <taxon>Alphaproteobacteria</taxon>
        <taxon>Acetobacterales</taxon>
        <taxon>Acetobacteraceae</taxon>
        <taxon>Novacetimonas</taxon>
    </lineage>
</organism>
<evidence type="ECO:0000313" key="2">
    <source>
        <dbReference type="Proteomes" id="UP000006468"/>
    </source>
</evidence>
<comment type="caution">
    <text evidence="1">The sequence shown here is derived from an EMBL/GenBank/DDBJ whole genome shotgun (WGS) entry which is preliminary data.</text>
</comment>
<dbReference type="HOGENOM" id="CLU_3136808_0_0_5"/>
<proteinExistence type="predicted"/>
<accession>D5QIN2</accession>
<reference evidence="1 2" key="1">
    <citation type="journal article" date="2010" name="J. Bacteriol.">
        <title>Genome sequence of a cellulose-producing bacterium, Gluconacetobacter hansenii ATCC 23769.</title>
        <authorList>
            <person name="Iyer P.R."/>
            <person name="Geib S.M."/>
            <person name="Catchmark J."/>
            <person name="Kao T.H."/>
            <person name="Tien M."/>
        </authorList>
    </citation>
    <scope>NUCLEOTIDE SEQUENCE [LARGE SCALE GENOMIC DNA]</scope>
    <source>
        <strain evidence="1 2">ATCC 23769</strain>
    </source>
</reference>
<sequence length="49" mass="5586">MTPFQKGFLGMGNARTDISRQRLLHKTVLGAVWKQATDKKQGKFFDADF</sequence>
<protein>
    <submittedName>
        <fullName evidence="1">Uncharacterized protein</fullName>
    </submittedName>
</protein>
<gene>
    <name evidence="1" type="ORF">GXY_15067</name>
</gene>
<evidence type="ECO:0000313" key="1">
    <source>
        <dbReference type="EMBL" id="EFG83027.1"/>
    </source>
</evidence>
<dbReference type="EMBL" id="ADTV01000064">
    <property type="protein sequence ID" value="EFG83027.1"/>
    <property type="molecule type" value="Genomic_DNA"/>
</dbReference>
<name>D5QIN2_NOVHA</name>
<dbReference type="Proteomes" id="UP000006468">
    <property type="component" value="Chromosome"/>
</dbReference>
<dbReference type="AlphaFoldDB" id="D5QIN2"/>